<dbReference type="SUPFAM" id="SSF52075">
    <property type="entry name" value="Outer arm dynein light chain 1"/>
    <property type="match status" value="1"/>
</dbReference>
<feature type="transmembrane region" description="Helical" evidence="1">
    <location>
        <begin position="12"/>
        <end position="30"/>
    </location>
</feature>
<name>A0A5C6C0X1_9BACT</name>
<reference evidence="2 3" key="1">
    <citation type="submission" date="2019-02" db="EMBL/GenBank/DDBJ databases">
        <title>Deep-cultivation of Planctomycetes and their phenomic and genomic characterization uncovers novel biology.</title>
        <authorList>
            <person name="Wiegand S."/>
            <person name="Jogler M."/>
            <person name="Boedeker C."/>
            <person name="Pinto D."/>
            <person name="Vollmers J."/>
            <person name="Rivas-Marin E."/>
            <person name="Kohn T."/>
            <person name="Peeters S.H."/>
            <person name="Heuer A."/>
            <person name="Rast P."/>
            <person name="Oberbeckmann S."/>
            <person name="Bunk B."/>
            <person name="Jeske O."/>
            <person name="Meyerdierks A."/>
            <person name="Storesund J.E."/>
            <person name="Kallscheuer N."/>
            <person name="Luecker S."/>
            <person name="Lage O.M."/>
            <person name="Pohl T."/>
            <person name="Merkel B.J."/>
            <person name="Hornburger P."/>
            <person name="Mueller R.-W."/>
            <person name="Bruemmer F."/>
            <person name="Labrenz M."/>
            <person name="Spormann A.M."/>
            <person name="Op Den Camp H."/>
            <person name="Overmann J."/>
            <person name="Amann R."/>
            <person name="Jetten M.S.M."/>
            <person name="Mascher T."/>
            <person name="Medema M.H."/>
            <person name="Devos D.P."/>
            <person name="Kaster A.-K."/>
            <person name="Ovreas L."/>
            <person name="Rohde M."/>
            <person name="Galperin M.Y."/>
            <person name="Jogler C."/>
        </authorList>
    </citation>
    <scope>NUCLEOTIDE SEQUENCE [LARGE SCALE GENOMIC DNA]</scope>
    <source>
        <strain evidence="2 3">Pla52o</strain>
    </source>
</reference>
<dbReference type="EMBL" id="SJPT01000010">
    <property type="protein sequence ID" value="TWU17808.1"/>
    <property type="molecule type" value="Genomic_DNA"/>
</dbReference>
<keyword evidence="1" id="KW-1133">Transmembrane helix</keyword>
<organism evidence="2 3">
    <name type="scientific">Novipirellula galeiformis</name>
    <dbReference type="NCBI Taxonomy" id="2528004"/>
    <lineage>
        <taxon>Bacteria</taxon>
        <taxon>Pseudomonadati</taxon>
        <taxon>Planctomycetota</taxon>
        <taxon>Planctomycetia</taxon>
        <taxon>Pirellulales</taxon>
        <taxon>Pirellulaceae</taxon>
        <taxon>Novipirellula</taxon>
    </lineage>
</organism>
<dbReference type="InterPro" id="IPR032675">
    <property type="entry name" value="LRR_dom_sf"/>
</dbReference>
<gene>
    <name evidence="2" type="primary">inlA_3</name>
    <name evidence="2" type="ORF">Pla52o_50230</name>
</gene>
<proteinExistence type="predicted"/>
<evidence type="ECO:0000256" key="1">
    <source>
        <dbReference type="SAM" id="Phobius"/>
    </source>
</evidence>
<dbReference type="Gene3D" id="3.80.10.10">
    <property type="entry name" value="Ribonuclease Inhibitor"/>
    <property type="match status" value="1"/>
</dbReference>
<keyword evidence="3" id="KW-1185">Reference proteome</keyword>
<keyword evidence="1" id="KW-0472">Membrane</keyword>
<evidence type="ECO:0000313" key="2">
    <source>
        <dbReference type="EMBL" id="TWU17808.1"/>
    </source>
</evidence>
<keyword evidence="1" id="KW-0812">Transmembrane</keyword>
<protein>
    <submittedName>
        <fullName evidence="2">Internalin-A</fullName>
    </submittedName>
</protein>
<sequence>MQVERRPRLRYSIASLLLLFPLVAIAMVFIRTRQGIASEQRNAVAWIESQNVGLIRYDSQPSENGYVDPRMADPGIVGRLIGAEYVQSIEEINIYDPGLTDLSPIGDQVQIKIAMINTNAELDISALSKLKKLESLQLSAKEIDSLAPLYKLENLTRVMLVDTNVSDAEMSAFKDARPDIQFESLISQ</sequence>
<dbReference type="Proteomes" id="UP000316304">
    <property type="component" value="Unassembled WGS sequence"/>
</dbReference>
<accession>A0A5C6C0X1</accession>
<comment type="caution">
    <text evidence="2">The sequence shown here is derived from an EMBL/GenBank/DDBJ whole genome shotgun (WGS) entry which is preliminary data.</text>
</comment>
<dbReference type="AlphaFoldDB" id="A0A5C6C0X1"/>
<evidence type="ECO:0000313" key="3">
    <source>
        <dbReference type="Proteomes" id="UP000316304"/>
    </source>
</evidence>